<comment type="caution">
    <text evidence="1">The sequence shown here is derived from an EMBL/GenBank/DDBJ whole genome shotgun (WGS) entry which is preliminary data.</text>
</comment>
<dbReference type="EMBL" id="LAZR01055833">
    <property type="protein sequence ID" value="KKK75507.1"/>
    <property type="molecule type" value="Genomic_DNA"/>
</dbReference>
<name>A0A0F8Y2A2_9ZZZZ</name>
<accession>A0A0F8Y2A2</accession>
<gene>
    <name evidence="1" type="ORF">LCGC14_2873030</name>
</gene>
<protein>
    <submittedName>
        <fullName evidence="1">Uncharacterized protein</fullName>
    </submittedName>
</protein>
<evidence type="ECO:0000313" key="1">
    <source>
        <dbReference type="EMBL" id="KKK75507.1"/>
    </source>
</evidence>
<organism evidence="1">
    <name type="scientific">marine sediment metagenome</name>
    <dbReference type="NCBI Taxonomy" id="412755"/>
    <lineage>
        <taxon>unclassified sequences</taxon>
        <taxon>metagenomes</taxon>
        <taxon>ecological metagenomes</taxon>
    </lineage>
</organism>
<reference evidence="1" key="1">
    <citation type="journal article" date="2015" name="Nature">
        <title>Complex archaea that bridge the gap between prokaryotes and eukaryotes.</title>
        <authorList>
            <person name="Spang A."/>
            <person name="Saw J.H."/>
            <person name="Jorgensen S.L."/>
            <person name="Zaremba-Niedzwiedzka K."/>
            <person name="Martijn J."/>
            <person name="Lind A.E."/>
            <person name="van Eijk R."/>
            <person name="Schleper C."/>
            <person name="Guy L."/>
            <person name="Ettema T.J."/>
        </authorList>
    </citation>
    <scope>NUCLEOTIDE SEQUENCE</scope>
</reference>
<proteinExistence type="predicted"/>
<dbReference type="AlphaFoldDB" id="A0A0F8Y2A2"/>
<sequence length="154" mass="17343">MPDDIQHAKGFLTKKAKLKTKTDNDYFVLSLEDNKFTFFKPSTEAFNADAEVAQAWRVAESAEEGDWVEINYLQKEKGKNIIGVKIAGAPEGVAQPKTESQVDKDAYWAARDKSIKWQAAHRSACIFLQGKAATKEQIVELATYLFENEPREAE</sequence>